<dbReference type="STRING" id="575594.HMPREF0501_00380"/>
<organism evidence="1 2">
    <name type="scientific">Limosilactobacillus coleohominis 101-4-CHN</name>
    <dbReference type="NCBI Taxonomy" id="575594"/>
    <lineage>
        <taxon>Bacteria</taxon>
        <taxon>Bacillati</taxon>
        <taxon>Bacillota</taxon>
        <taxon>Bacilli</taxon>
        <taxon>Lactobacillales</taxon>
        <taxon>Lactobacillaceae</taxon>
        <taxon>Limosilactobacillus</taxon>
    </lineage>
</organism>
<dbReference type="Proteomes" id="UP000003987">
    <property type="component" value="Unassembled WGS sequence"/>
</dbReference>
<sequence>MGEYRVTTDLQAEEWQLKNQARGHIFFADDVKSDGTDAGPNPVEYLTGEVNSCIAMSAGMVIKSKQYPVTNFRVTTHAETKDLGHAKSVVDQMTINLSFDTSLTPEEQQEFVDFVLHVSTVYQTVSKSVKMTININ</sequence>
<evidence type="ECO:0000313" key="2">
    <source>
        <dbReference type="Proteomes" id="UP000003987"/>
    </source>
</evidence>
<gene>
    <name evidence="1" type="ORF">HMPREF0501_00380</name>
</gene>
<dbReference type="HOGENOM" id="CLU_100275_2_1_9"/>
<proteinExistence type="predicted"/>
<dbReference type="PANTHER" id="PTHR39624">
    <property type="entry name" value="PROTEIN INVOLVED IN RIMO-MEDIATED BETA-METHYLTHIOLATION OF RIBOSOMAL PROTEIN S12 YCAO"/>
    <property type="match status" value="1"/>
</dbReference>
<dbReference type="SUPFAM" id="SSF82784">
    <property type="entry name" value="OsmC-like"/>
    <property type="match status" value="1"/>
</dbReference>
<dbReference type="eggNOG" id="COG1765">
    <property type="taxonomic scope" value="Bacteria"/>
</dbReference>
<keyword evidence="2" id="KW-1185">Reference proteome</keyword>
<accession>C7XUL4</accession>
<dbReference type="InterPro" id="IPR015946">
    <property type="entry name" value="KH_dom-like_a/b"/>
</dbReference>
<dbReference type="Pfam" id="PF02566">
    <property type="entry name" value="OsmC"/>
    <property type="match status" value="1"/>
</dbReference>
<protein>
    <submittedName>
        <fullName evidence="1">OsmC-like protein</fullName>
    </submittedName>
</protein>
<evidence type="ECO:0000313" key="1">
    <source>
        <dbReference type="EMBL" id="EEU30975.1"/>
    </source>
</evidence>
<dbReference type="EMBL" id="GG698802">
    <property type="protein sequence ID" value="EEU30975.1"/>
    <property type="molecule type" value="Genomic_DNA"/>
</dbReference>
<dbReference type="OrthoDB" id="1433018at2"/>
<dbReference type="PANTHER" id="PTHR39624:SF2">
    <property type="entry name" value="OSMC-LIKE PROTEIN"/>
    <property type="match status" value="1"/>
</dbReference>
<name>C7XUL4_9LACO</name>
<dbReference type="AlphaFoldDB" id="C7XUL4"/>
<dbReference type="Gene3D" id="3.30.300.20">
    <property type="match status" value="1"/>
</dbReference>
<reference evidence="1 2" key="1">
    <citation type="submission" date="2009-06" db="EMBL/GenBank/DDBJ databases">
        <title>The Genome Sequence of Lactobacillus coleohominis strain 101-4-CHN.</title>
        <authorList>
            <consortium name="The Broad Institute Genome Sequencing Platform"/>
            <person name="Ward D."/>
            <person name="Young S.K."/>
            <person name="Zeng Q."/>
            <person name="Koehrsen M."/>
            <person name="Alvarado L."/>
            <person name="Berlin A."/>
            <person name="Borenstein D."/>
            <person name="Chen Z."/>
            <person name="Engels R."/>
            <person name="Freedman E."/>
            <person name="Gellesch M."/>
            <person name="Goldberg J."/>
            <person name="Griggs A."/>
            <person name="Gujja S."/>
            <person name="Heiman D."/>
            <person name="Hepburn T."/>
            <person name="Howarth C."/>
            <person name="Jen D."/>
            <person name="Larson L."/>
            <person name="Lewis B."/>
            <person name="Mehta T."/>
            <person name="Park D."/>
            <person name="Pearson M."/>
            <person name="Roberts A."/>
            <person name="Saif S."/>
            <person name="Shea T."/>
            <person name="Shenoy N."/>
            <person name="Sisk P."/>
            <person name="Stolte C."/>
            <person name="Sykes S."/>
            <person name="Walk T."/>
            <person name="White J."/>
            <person name="Yandava C."/>
            <person name="Liu Y."/>
            <person name="Xu Q."/>
            <person name="Lander E."/>
            <person name="Nusbaum C."/>
            <person name="Galagan J."/>
            <person name="Birren B."/>
        </authorList>
    </citation>
    <scope>NUCLEOTIDE SEQUENCE [LARGE SCALE GENOMIC DNA]</scope>
    <source>
        <strain evidence="1 2">101-4-CHN</strain>
    </source>
</reference>
<dbReference type="InterPro" id="IPR003718">
    <property type="entry name" value="OsmC/Ohr_fam"/>
</dbReference>
<dbReference type="InterPro" id="IPR036102">
    <property type="entry name" value="OsmC/Ohrsf"/>
</dbReference>
<dbReference type="RefSeq" id="WP_006916150.1">
    <property type="nucleotide sequence ID" value="NZ_GG698802.1"/>
</dbReference>